<evidence type="ECO:0000256" key="10">
    <source>
        <dbReference type="ARBA" id="ARBA00023310"/>
    </source>
</evidence>
<evidence type="ECO:0000313" key="16">
    <source>
        <dbReference type="Proteomes" id="UP000784700"/>
    </source>
</evidence>
<reference evidence="14 15" key="1">
    <citation type="submission" date="2018-08" db="EMBL/GenBank/DDBJ databases">
        <title>Comparative genomics of wild bee and flower associated Lactobacillus reveals potential adaptation to the bee host.</title>
        <authorList>
            <person name="Vuong H.Q."/>
            <person name="Mcfrederick Q.S."/>
        </authorList>
    </citation>
    <scope>NUCLEOTIDE SEQUENCE</scope>
    <source>
        <strain evidence="13 15">HV_13</strain>
        <strain evidence="14">HV_63</strain>
    </source>
</reference>
<keyword evidence="8 11" id="KW-0406">Ion transport</keyword>
<sequence>MNEPVSTFKLFGLTFDIGNMVSLVVVAAIVFFFIFALSRKLQIKPTKKQNVLEMIVEYTNGLSTNSLSAKNAKPYGLYAFVLFVFLFISNQLGLFLEVAYNGVTYVKSPTSNPVVTMTLAVMALGLAHFAGVSKLGFKGYFSSTYLKPFKLWLPLNIFEEFANFLTLGLRLFGNIFAGELLLGMVSNLAFSHGVIMVIPSFILGLLWVGFSIFIGTIQSLVFVILTFVYISQKIQPEE</sequence>
<dbReference type="Gene3D" id="1.20.120.220">
    <property type="entry name" value="ATP synthase, F0 complex, subunit A"/>
    <property type="match status" value="1"/>
</dbReference>
<dbReference type="SUPFAM" id="SSF81336">
    <property type="entry name" value="F1F0 ATP synthase subunit A"/>
    <property type="match status" value="1"/>
</dbReference>
<evidence type="ECO:0000256" key="1">
    <source>
        <dbReference type="ARBA" id="ARBA00004141"/>
    </source>
</evidence>
<dbReference type="GO" id="GO:0005886">
    <property type="term" value="C:plasma membrane"/>
    <property type="evidence" value="ECO:0007669"/>
    <property type="project" value="UniProtKB-SubCell"/>
</dbReference>
<dbReference type="InterPro" id="IPR035908">
    <property type="entry name" value="F0_ATP_A_sf"/>
</dbReference>
<dbReference type="NCBIfam" id="TIGR01131">
    <property type="entry name" value="ATP_synt_6_or_A"/>
    <property type="match status" value="1"/>
</dbReference>
<comment type="function">
    <text evidence="11 12">Key component of the proton channel; it plays a direct role in the translocation of protons across the membrane.</text>
</comment>
<dbReference type="InterPro" id="IPR023011">
    <property type="entry name" value="ATP_synth_F0_asu_AS"/>
</dbReference>
<proteinExistence type="inferred from homology"/>
<keyword evidence="4 11" id="KW-0138">CF(0)</keyword>
<dbReference type="PANTHER" id="PTHR42823:SF3">
    <property type="entry name" value="ATP SYNTHASE SUBUNIT A, CHLOROPLASTIC"/>
    <property type="match status" value="1"/>
</dbReference>
<dbReference type="PRINTS" id="PR00123">
    <property type="entry name" value="ATPASEA"/>
</dbReference>
<evidence type="ECO:0000256" key="8">
    <source>
        <dbReference type="ARBA" id="ARBA00023065"/>
    </source>
</evidence>
<evidence type="ECO:0000256" key="7">
    <source>
        <dbReference type="ARBA" id="ARBA00022989"/>
    </source>
</evidence>
<evidence type="ECO:0000256" key="11">
    <source>
        <dbReference type="HAMAP-Rule" id="MF_01393"/>
    </source>
</evidence>
<dbReference type="EMBL" id="QUBG01000005">
    <property type="protein sequence ID" value="TPR43449.1"/>
    <property type="molecule type" value="Genomic_DNA"/>
</dbReference>
<comment type="caution">
    <text evidence="14">The sequence shown here is derived from an EMBL/GenBank/DDBJ whole genome shotgun (WGS) entry which is preliminary data.</text>
</comment>
<comment type="subcellular location">
    <subcellularLocation>
        <location evidence="11 12">Cell membrane</location>
        <topology evidence="11 12">Multi-pass membrane protein</topology>
    </subcellularLocation>
    <subcellularLocation>
        <location evidence="1">Membrane</location>
        <topology evidence="1">Multi-pass membrane protein</topology>
    </subcellularLocation>
</comment>
<protein>
    <recommendedName>
        <fullName evidence="11 12">ATP synthase subunit a</fullName>
    </recommendedName>
    <alternativeName>
        <fullName evidence="11">ATP synthase F0 sector subunit a</fullName>
    </alternativeName>
    <alternativeName>
        <fullName evidence="11">F-ATPase subunit 6</fullName>
    </alternativeName>
</protein>
<evidence type="ECO:0000256" key="12">
    <source>
        <dbReference type="RuleBase" id="RU000483"/>
    </source>
</evidence>
<keyword evidence="11" id="KW-1003">Cell membrane</keyword>
<dbReference type="InterPro" id="IPR045082">
    <property type="entry name" value="ATP_syn_F0_a_bact/chloroplast"/>
</dbReference>
<organism evidence="14 16">
    <name type="scientific">Apilactobacillus micheneri</name>
    <dbReference type="NCBI Taxonomy" id="1899430"/>
    <lineage>
        <taxon>Bacteria</taxon>
        <taxon>Bacillati</taxon>
        <taxon>Bacillota</taxon>
        <taxon>Bacilli</taxon>
        <taxon>Lactobacillales</taxon>
        <taxon>Lactobacillaceae</taxon>
        <taxon>Apilactobacillus</taxon>
    </lineage>
</organism>
<keyword evidence="6 11" id="KW-0375">Hydrogen ion transport</keyword>
<dbReference type="PROSITE" id="PS00449">
    <property type="entry name" value="ATPASE_A"/>
    <property type="match status" value="1"/>
</dbReference>
<dbReference type="EMBL" id="QUAV01000004">
    <property type="protein sequence ID" value="TPR24305.1"/>
    <property type="molecule type" value="Genomic_DNA"/>
</dbReference>
<dbReference type="HAMAP" id="MF_01393">
    <property type="entry name" value="ATP_synth_a_bact"/>
    <property type="match status" value="1"/>
</dbReference>
<dbReference type="Pfam" id="PF00119">
    <property type="entry name" value="ATP-synt_A"/>
    <property type="match status" value="1"/>
</dbReference>
<feature type="transmembrane region" description="Helical" evidence="11">
    <location>
        <begin position="114"/>
        <end position="137"/>
    </location>
</feature>
<keyword evidence="9 11" id="KW-0472">Membrane</keyword>
<dbReference type="PANTHER" id="PTHR42823">
    <property type="entry name" value="ATP SYNTHASE SUBUNIT A, CHLOROPLASTIC"/>
    <property type="match status" value="1"/>
</dbReference>
<gene>
    <name evidence="11" type="primary">atpB</name>
    <name evidence="13" type="ORF">DY114_06540</name>
    <name evidence="14" type="ORF">DY130_05385</name>
</gene>
<dbReference type="GO" id="GO:0046933">
    <property type="term" value="F:proton-transporting ATP synthase activity, rotational mechanism"/>
    <property type="evidence" value="ECO:0007669"/>
    <property type="project" value="UniProtKB-UniRule"/>
</dbReference>
<dbReference type="NCBIfam" id="NF004479">
    <property type="entry name" value="PRK05815.1-4"/>
    <property type="match status" value="1"/>
</dbReference>
<keyword evidence="7 11" id="KW-1133">Transmembrane helix</keyword>
<feature type="transmembrane region" description="Helical" evidence="11">
    <location>
        <begin position="75"/>
        <end position="94"/>
    </location>
</feature>
<evidence type="ECO:0000256" key="9">
    <source>
        <dbReference type="ARBA" id="ARBA00023136"/>
    </source>
</evidence>
<evidence type="ECO:0000256" key="4">
    <source>
        <dbReference type="ARBA" id="ARBA00022547"/>
    </source>
</evidence>
<dbReference type="Proteomes" id="UP000777560">
    <property type="component" value="Unassembled WGS sequence"/>
</dbReference>
<evidence type="ECO:0000313" key="13">
    <source>
        <dbReference type="EMBL" id="TPR24305.1"/>
    </source>
</evidence>
<dbReference type="CDD" id="cd00310">
    <property type="entry name" value="ATP-synt_Fo_a_6"/>
    <property type="match status" value="1"/>
</dbReference>
<dbReference type="GO" id="GO:0042777">
    <property type="term" value="P:proton motive force-driven plasma membrane ATP synthesis"/>
    <property type="evidence" value="ECO:0007669"/>
    <property type="project" value="TreeGrafter"/>
</dbReference>
<keyword evidence="3 11" id="KW-0813">Transport</keyword>
<evidence type="ECO:0000313" key="15">
    <source>
        <dbReference type="Proteomes" id="UP000777560"/>
    </source>
</evidence>
<accession>A0A2S2JJK9</accession>
<dbReference type="Proteomes" id="UP000784700">
    <property type="component" value="Unassembled WGS sequence"/>
</dbReference>
<evidence type="ECO:0000313" key="14">
    <source>
        <dbReference type="EMBL" id="TPR43449.1"/>
    </source>
</evidence>
<dbReference type="GO" id="GO:0045259">
    <property type="term" value="C:proton-transporting ATP synthase complex"/>
    <property type="evidence" value="ECO:0007669"/>
    <property type="project" value="UniProtKB-KW"/>
</dbReference>
<feature type="transmembrane region" description="Helical" evidence="11">
    <location>
        <begin position="208"/>
        <end position="230"/>
    </location>
</feature>
<dbReference type="InterPro" id="IPR000568">
    <property type="entry name" value="ATP_synth_F0_asu"/>
</dbReference>
<keyword evidence="10 11" id="KW-0066">ATP synthesis</keyword>
<dbReference type="OrthoDB" id="9789241at2"/>
<keyword evidence="5 11" id="KW-0812">Transmembrane</keyword>
<comment type="similarity">
    <text evidence="2 11 12">Belongs to the ATPase A chain family.</text>
</comment>
<evidence type="ECO:0000256" key="6">
    <source>
        <dbReference type="ARBA" id="ARBA00022781"/>
    </source>
</evidence>
<keyword evidence="15" id="KW-1185">Reference proteome</keyword>
<feature type="transmembrane region" description="Helical" evidence="11">
    <location>
        <begin position="20"/>
        <end position="38"/>
    </location>
</feature>
<name>A0A2S2JJK9_9LACO</name>
<dbReference type="AlphaFoldDB" id="A0A2S2JJK9"/>
<evidence type="ECO:0000256" key="5">
    <source>
        <dbReference type="ARBA" id="ARBA00022692"/>
    </source>
</evidence>
<evidence type="ECO:0000256" key="2">
    <source>
        <dbReference type="ARBA" id="ARBA00006810"/>
    </source>
</evidence>
<evidence type="ECO:0000256" key="3">
    <source>
        <dbReference type="ARBA" id="ARBA00022448"/>
    </source>
</evidence>
<dbReference type="RefSeq" id="WP_105964870.1">
    <property type="nucleotide sequence ID" value="NZ_BAABXB010000181.1"/>
</dbReference>
<feature type="transmembrane region" description="Helical" evidence="11">
    <location>
        <begin position="180"/>
        <end position="202"/>
    </location>
</feature>
<dbReference type="GeneID" id="58108562"/>